<dbReference type="InterPro" id="IPR011990">
    <property type="entry name" value="TPR-like_helical_dom_sf"/>
</dbReference>
<dbReference type="AlphaFoldDB" id="B9WEQ0"/>
<feature type="region of interest" description="Disordered" evidence="1">
    <location>
        <begin position="15"/>
        <end position="39"/>
    </location>
</feature>
<gene>
    <name evidence="2" type="ordered locus">Cd36_86670</name>
    <name evidence="3" type="ORF">CD36_86670</name>
</gene>
<keyword evidence="4" id="KW-1185">Reference proteome</keyword>
<evidence type="ECO:0000313" key="3">
    <source>
        <dbReference type="EMBL" id="CAX43162.1"/>
    </source>
</evidence>
<dbReference type="Gene3D" id="1.25.40.10">
    <property type="entry name" value="Tetratricopeptide repeat domain"/>
    <property type="match status" value="1"/>
</dbReference>
<dbReference type="RefSeq" id="XP_002419567.1">
    <property type="nucleotide sequence ID" value="XM_002419522.1"/>
</dbReference>
<protein>
    <submittedName>
        <fullName evidence="3">Mitochondrial membrane protein, putative</fullName>
    </submittedName>
</protein>
<dbReference type="HOGENOM" id="CLU_019840_1_0_1"/>
<dbReference type="eggNOG" id="ENOG502QUSW">
    <property type="taxonomic scope" value="Eukaryota"/>
</dbReference>
<dbReference type="VEuPathDB" id="FungiDB:CD36_86670"/>
<evidence type="ECO:0000256" key="1">
    <source>
        <dbReference type="SAM" id="MobiDB-lite"/>
    </source>
</evidence>
<organism evidence="3 4">
    <name type="scientific">Candida dubliniensis (strain CD36 / ATCC MYA-646 / CBS 7987 / NCPF 3949 / NRRL Y-17841)</name>
    <name type="common">Yeast</name>
    <dbReference type="NCBI Taxonomy" id="573826"/>
    <lineage>
        <taxon>Eukaryota</taxon>
        <taxon>Fungi</taxon>
        <taxon>Dikarya</taxon>
        <taxon>Ascomycota</taxon>
        <taxon>Saccharomycotina</taxon>
        <taxon>Pichiomycetes</taxon>
        <taxon>Debaryomycetaceae</taxon>
        <taxon>Candida/Lodderomyces clade</taxon>
        <taxon>Candida</taxon>
    </lineage>
</organism>
<dbReference type="GeneID" id="8046955"/>
<accession>B9WEQ0</accession>
<evidence type="ECO:0000313" key="4">
    <source>
        <dbReference type="Proteomes" id="UP000002605"/>
    </source>
</evidence>
<proteinExistence type="predicted"/>
<name>B9WEQ0_CANDC</name>
<sequence length="620" mass="70972">MFRLIASGAQQGFRPSLISKVKPPTTTTTTSTTSKFTSTTQHFPFENNNLLGYQVRNNSSQAGVANVATATASEPKISIPETDVYQQKLLKYNIKSHDPYHLKFNPKAKNQRNNDSNSSFSIDEFSQLLQDEAFRSQLNERYLFVYASNLYSGTINSRRARLNKSKNRDKDQRSAFREDMTLQSAILNLTEIISTGELNTVLSPRTLFKVFGTLLQFKLNDEIVNLWETGVNSSVGKLYLAHEVLSIVIQVGHETRRFNYDEIKQIYQMSVNEGETVHPYLSDRMGQVAVMEGDYVTALDALESLMNLYEKNPNEKSVLGALAQIHLSFIGHSKDLAIAERFFEKGLQKEGLPYSVIMKAPYMTSFLSNCIAGGYSMEQVIDFWRRISKHYLEQDFDLISSQSTLHTGFFKSFFEKYPEPTQEAIDLLNLAIESAPKVNEVLLNTLISNLPWGDKEIFNKLLNLYQEKNATKSIVSHRIILKQSKQIEYTNEEILQLWNDLLAKLDEAGYTYIANADWSALRATTMFSEKFSKQRTGLYLSVLSKYKDYMQNNFAATQFLRNWVRDANAYKLISRITLEDDPQFEDAIKVEVPEFTSLRPNINYREVTKQVTDADPRLLE</sequence>
<dbReference type="EMBL" id="FM992690">
    <property type="protein sequence ID" value="CAX43162.1"/>
    <property type="molecule type" value="Genomic_DNA"/>
</dbReference>
<dbReference type="OrthoDB" id="4081443at2759"/>
<reference evidence="3 4" key="1">
    <citation type="journal article" date="2009" name="Genome Res.">
        <title>Comparative genomics of the fungal pathogens Candida dubliniensis and Candida albicans.</title>
        <authorList>
            <person name="Jackson A.P."/>
            <person name="Gamble J.A."/>
            <person name="Yeomans T."/>
            <person name="Moran G.P."/>
            <person name="Saunders D."/>
            <person name="Harris D."/>
            <person name="Aslett M."/>
            <person name="Barrell J.F."/>
            <person name="Butler G."/>
            <person name="Citiulo F."/>
            <person name="Coleman D.C."/>
            <person name="de Groot P.W.J."/>
            <person name="Goodwin T.J."/>
            <person name="Quail M.A."/>
            <person name="McQuillan J."/>
            <person name="Munro C.A."/>
            <person name="Pain A."/>
            <person name="Poulter R.T."/>
            <person name="Rajandream M.A."/>
            <person name="Renauld H."/>
            <person name="Spiering M.J."/>
            <person name="Tivey A."/>
            <person name="Gow N.A.R."/>
            <person name="Barrell B."/>
            <person name="Sullivan D.J."/>
            <person name="Berriman M."/>
        </authorList>
    </citation>
    <scope>NUCLEOTIDE SEQUENCE [LARGE SCALE GENOMIC DNA]</scope>
    <source>
        <strain evidence="4">CD36 / ATCC MYA-646 / CBS 7987 / NCPF 3949 / NRRL Y-17841</strain>
    </source>
</reference>
<dbReference type="KEGG" id="cdu:CD36_86670"/>
<feature type="compositionally biased region" description="Low complexity" evidence="1">
    <location>
        <begin position="25"/>
        <end position="39"/>
    </location>
</feature>
<evidence type="ECO:0000313" key="2">
    <source>
        <dbReference type="CGD" id="CAL0000167824"/>
    </source>
</evidence>
<dbReference type="CGD" id="CAL0000167824">
    <property type="gene designation" value="Cd36_86670"/>
</dbReference>
<dbReference type="Proteomes" id="UP000002605">
    <property type="component" value="Chromosome 3"/>
</dbReference>